<sequence length="519" mass="56560">MSKTSSGIALLISLLTSSAAFAQYATDALRYSEINQNGSARFQALGGNHAAIGGDASSIYGNPAGLGFYNRNEFTLSPAVTIAGTKANYLGNEDKQSSSLFNIPQASVVFASQPGFQRKWKRSSFGVSFSRQQSFQNGYLYGGRNNNSAYIDNVLETVNNANPPYTIKELEDGLKNDATGNPIANSIPVAYYQMYLINPTTTSGPPFAAIDDRSVVDQSGDFTSKGATSQWTFAYAGNLDDKFYLGGNIGFSRIKYDYSSRFSDDYINSPSLTYIDQFEDFTVRGNGFNASLGAIYKFNPMFQIGGTLISPTISAIKETYSQSVAAGYVGGKIKDADGNLITPPYSSLPIAANDFEYTLIGPMRGNLGGTVFFQNKGFLTATIDYVGYSGMRATTSFLDADGNRNFKNDTKAEIKDTFRNTVNFRLGGEIRANIFRARIGGAYIADPYLDRTDGIDRSKLLFSAGVGVRNDRFFVDLAGTFTTYKSAYTPYYLKDPRNYASVEITNRPVNVMLTGGVFF</sequence>
<dbReference type="Gene3D" id="2.40.160.60">
    <property type="entry name" value="Outer membrane protein transport protein (OMPP1/FadL/TodX)"/>
    <property type="match status" value="1"/>
</dbReference>
<evidence type="ECO:0000313" key="2">
    <source>
        <dbReference type="EMBL" id="PSL30221.1"/>
    </source>
</evidence>
<dbReference type="OrthoDB" id="9765571at2"/>
<feature type="signal peptide" evidence="1">
    <location>
        <begin position="1"/>
        <end position="22"/>
    </location>
</feature>
<dbReference type="EMBL" id="PYAS01000004">
    <property type="protein sequence ID" value="PSL30221.1"/>
    <property type="molecule type" value="Genomic_DNA"/>
</dbReference>
<accession>A0A2P8G8B7</accession>
<feature type="chain" id="PRO_5015131308" description="Outer membrane protein transport protein (OMPP1/FadL/TodX)" evidence="1">
    <location>
        <begin position="23"/>
        <end position="519"/>
    </location>
</feature>
<gene>
    <name evidence="2" type="ORF">CLV60_104163</name>
</gene>
<name>A0A2P8G8B7_9BACT</name>
<evidence type="ECO:0000256" key="1">
    <source>
        <dbReference type="SAM" id="SignalP"/>
    </source>
</evidence>
<reference evidence="2 3" key="1">
    <citation type="submission" date="2018-03" db="EMBL/GenBank/DDBJ databases">
        <title>Genomic Encyclopedia of Archaeal and Bacterial Type Strains, Phase II (KMG-II): from individual species to whole genera.</title>
        <authorList>
            <person name="Goeker M."/>
        </authorList>
    </citation>
    <scope>NUCLEOTIDE SEQUENCE [LARGE SCALE GENOMIC DNA]</scope>
    <source>
        <strain evidence="2 3">DSM 29057</strain>
    </source>
</reference>
<keyword evidence="3" id="KW-1185">Reference proteome</keyword>
<dbReference type="Proteomes" id="UP000241964">
    <property type="component" value="Unassembled WGS sequence"/>
</dbReference>
<proteinExistence type="predicted"/>
<keyword evidence="1" id="KW-0732">Signal</keyword>
<protein>
    <recommendedName>
        <fullName evidence="4">Outer membrane protein transport protein (OMPP1/FadL/TodX)</fullName>
    </recommendedName>
</protein>
<evidence type="ECO:0000313" key="3">
    <source>
        <dbReference type="Proteomes" id="UP000241964"/>
    </source>
</evidence>
<dbReference type="SUPFAM" id="SSF56935">
    <property type="entry name" value="Porins"/>
    <property type="match status" value="1"/>
</dbReference>
<dbReference type="AlphaFoldDB" id="A0A2P8G8B7"/>
<comment type="caution">
    <text evidence="2">The sequence shown here is derived from an EMBL/GenBank/DDBJ whole genome shotgun (WGS) entry which is preliminary data.</text>
</comment>
<dbReference type="RefSeq" id="WP_106595121.1">
    <property type="nucleotide sequence ID" value="NZ_PYAS01000004.1"/>
</dbReference>
<evidence type="ECO:0008006" key="4">
    <source>
        <dbReference type="Google" id="ProtNLM"/>
    </source>
</evidence>
<organism evidence="2 3">
    <name type="scientific">Dyadobacter jiangsuensis</name>
    <dbReference type="NCBI Taxonomy" id="1591085"/>
    <lineage>
        <taxon>Bacteria</taxon>
        <taxon>Pseudomonadati</taxon>
        <taxon>Bacteroidota</taxon>
        <taxon>Cytophagia</taxon>
        <taxon>Cytophagales</taxon>
        <taxon>Spirosomataceae</taxon>
        <taxon>Dyadobacter</taxon>
    </lineage>
</organism>